<dbReference type="Pfam" id="PF00015">
    <property type="entry name" value="MCPsignal"/>
    <property type="match status" value="1"/>
</dbReference>
<keyword evidence="6" id="KW-1185">Reference proteome</keyword>
<dbReference type="InterPro" id="IPR004089">
    <property type="entry name" value="MCPsignal_dom"/>
</dbReference>
<protein>
    <submittedName>
        <fullName evidence="5">Methyl-accepting chemotaxis protein</fullName>
    </submittedName>
</protein>
<dbReference type="RefSeq" id="WP_382167763.1">
    <property type="nucleotide sequence ID" value="NZ_JBHTBR010000005.1"/>
</dbReference>
<organism evidence="5 6">
    <name type="scientific">Hirschia litorea</name>
    <dbReference type="NCBI Taxonomy" id="1199156"/>
    <lineage>
        <taxon>Bacteria</taxon>
        <taxon>Pseudomonadati</taxon>
        <taxon>Pseudomonadota</taxon>
        <taxon>Alphaproteobacteria</taxon>
        <taxon>Hyphomonadales</taxon>
        <taxon>Hyphomonadaceae</taxon>
        <taxon>Hirschia</taxon>
    </lineage>
</organism>
<gene>
    <name evidence="5" type="ORF">ACFQS8_12175</name>
</gene>
<evidence type="ECO:0000313" key="5">
    <source>
        <dbReference type="EMBL" id="MFC7292379.1"/>
    </source>
</evidence>
<dbReference type="SMART" id="SM00283">
    <property type="entry name" value="MA"/>
    <property type="match status" value="1"/>
</dbReference>
<accession>A0ABW2IMK2</accession>
<dbReference type="SUPFAM" id="SSF58104">
    <property type="entry name" value="Methyl-accepting chemotaxis protein (MCP) signaling domain"/>
    <property type="match status" value="1"/>
</dbReference>
<evidence type="ECO:0000256" key="3">
    <source>
        <dbReference type="PROSITE-ProRule" id="PRU00284"/>
    </source>
</evidence>
<evidence type="ECO:0000259" key="4">
    <source>
        <dbReference type="PROSITE" id="PS50111"/>
    </source>
</evidence>
<dbReference type="PRINTS" id="PR00260">
    <property type="entry name" value="CHEMTRNSDUCR"/>
</dbReference>
<evidence type="ECO:0000313" key="6">
    <source>
        <dbReference type="Proteomes" id="UP001596492"/>
    </source>
</evidence>
<dbReference type="PANTHER" id="PTHR32089">
    <property type="entry name" value="METHYL-ACCEPTING CHEMOTAXIS PROTEIN MCPB"/>
    <property type="match status" value="1"/>
</dbReference>
<dbReference type="PANTHER" id="PTHR32089:SF112">
    <property type="entry name" value="LYSOZYME-LIKE PROTEIN-RELATED"/>
    <property type="match status" value="1"/>
</dbReference>
<keyword evidence="1 3" id="KW-0807">Transducer</keyword>
<comment type="caution">
    <text evidence="5">The sequence shown here is derived from an EMBL/GenBank/DDBJ whole genome shotgun (WGS) entry which is preliminary data.</text>
</comment>
<reference evidence="6" key="1">
    <citation type="journal article" date="2019" name="Int. J. Syst. Evol. Microbiol.">
        <title>The Global Catalogue of Microorganisms (GCM) 10K type strain sequencing project: providing services to taxonomists for standard genome sequencing and annotation.</title>
        <authorList>
            <consortium name="The Broad Institute Genomics Platform"/>
            <consortium name="The Broad Institute Genome Sequencing Center for Infectious Disease"/>
            <person name="Wu L."/>
            <person name="Ma J."/>
        </authorList>
    </citation>
    <scope>NUCLEOTIDE SEQUENCE [LARGE SCALE GENOMIC DNA]</scope>
    <source>
        <strain evidence="6">CCUG 51308</strain>
    </source>
</reference>
<dbReference type="InterPro" id="IPR004090">
    <property type="entry name" value="Chemotax_Me-accpt_rcpt"/>
</dbReference>
<feature type="domain" description="Methyl-accepting transducer" evidence="4">
    <location>
        <begin position="73"/>
        <end position="309"/>
    </location>
</feature>
<comment type="similarity">
    <text evidence="2">Belongs to the methyl-accepting chemotaxis (MCP) protein family.</text>
</comment>
<dbReference type="Proteomes" id="UP001596492">
    <property type="component" value="Unassembled WGS sequence"/>
</dbReference>
<dbReference type="EMBL" id="JBHTBR010000005">
    <property type="protein sequence ID" value="MFC7292379.1"/>
    <property type="molecule type" value="Genomic_DNA"/>
</dbReference>
<evidence type="ECO:0000256" key="1">
    <source>
        <dbReference type="ARBA" id="ARBA00023224"/>
    </source>
</evidence>
<dbReference type="Gene3D" id="1.10.287.950">
    <property type="entry name" value="Methyl-accepting chemotaxis protein"/>
    <property type="match status" value="1"/>
</dbReference>
<evidence type="ECO:0000256" key="2">
    <source>
        <dbReference type="ARBA" id="ARBA00029447"/>
    </source>
</evidence>
<sequence length="342" mass="36162">MLKFKKQDAISAQVQEMQRAAVSPAWLSELVPLIGACARGEDVSSFTGPPEIAAAFRKASQLVQEKAASAAEQNEKYAANTADIIASMGITKQEINNVATAAQSMSAAIEEMNVNISTVTRTSDDAASTLNNCSNLASDGAKNTQLTAEHMERVDTSVRAASKRVDSLARASEQIGDIVQTISDIANQTNLLALNATIEAARAGEAGRGFAVVASEVKELSNQTAQATKDISLRINSLQEEVEAILEAMQASSTAVKDGRVACDEATEKVRATASEILDGAELTRQIAQNLGEQSAATREISQNIVKIAQSSSQAEQRIDATNKTIMSSDKLASAFKANKKN</sequence>
<dbReference type="PROSITE" id="PS50111">
    <property type="entry name" value="CHEMOTAXIS_TRANSDUC_2"/>
    <property type="match status" value="1"/>
</dbReference>
<proteinExistence type="inferred from homology"/>
<name>A0ABW2IMK2_9PROT</name>